<sequence>MAGSAVELEIKDAISRIRFAPRTSHLLISSWDSVLRLYDVDAAEIRLEVSSGAPLLDCCFLDESVALSAGVDCCIRRYDLPSGKQDTVGIHGDVATSIEYSEETGQLVSTGLDKKLIFWDIHAMNRKSGCLEMDSEVTSMSLCGHYIIVAIGTHANVYDLRNLKGPLQTQGSSMDYSICCVRSLSRKQGFAAGSVDGRVALKSLEALASSEMGYDTFVTGDNEGYAVVWDAQSKKRIFEFPRHADSIASLSYDHSGQKLAIACSHTYQDVKEM</sequence>
<gene>
    <name evidence="4" type="ORF">Taro_056107</name>
</gene>
<reference evidence="4" key="1">
    <citation type="submission" date="2017-07" db="EMBL/GenBank/DDBJ databases">
        <title>Taro Niue Genome Assembly and Annotation.</title>
        <authorList>
            <person name="Atibalentja N."/>
            <person name="Keating K."/>
            <person name="Fields C.J."/>
        </authorList>
    </citation>
    <scope>NUCLEOTIDE SEQUENCE</scope>
    <source>
        <strain evidence="4">Niue_2</strain>
        <tissue evidence="4">Leaf</tissue>
    </source>
</reference>
<dbReference type="EMBL" id="NMUH01014829">
    <property type="protein sequence ID" value="MQM23046.1"/>
    <property type="molecule type" value="Genomic_DNA"/>
</dbReference>
<keyword evidence="2" id="KW-0677">Repeat</keyword>
<dbReference type="PANTHER" id="PTHR10971">
    <property type="entry name" value="MRNA EXPORT FACTOR AND BUB3"/>
    <property type="match status" value="1"/>
</dbReference>
<evidence type="ECO:0000256" key="1">
    <source>
        <dbReference type="ARBA" id="ARBA00022574"/>
    </source>
</evidence>
<evidence type="ECO:0008006" key="6">
    <source>
        <dbReference type="Google" id="ProtNLM"/>
    </source>
</evidence>
<keyword evidence="1 3" id="KW-0853">WD repeat</keyword>
<dbReference type="SMART" id="SM00320">
    <property type="entry name" value="WD40"/>
    <property type="match status" value="5"/>
</dbReference>
<dbReference type="AlphaFoldDB" id="A0A843XUT9"/>
<accession>A0A843XUT9</accession>
<protein>
    <recommendedName>
        <fullName evidence="6">Mitotic checkpoint protein BUB3.3</fullName>
    </recommendedName>
</protein>
<keyword evidence="5" id="KW-1185">Reference proteome</keyword>
<comment type="caution">
    <text evidence="4">The sequence shown here is derived from an EMBL/GenBank/DDBJ whole genome shotgun (WGS) entry which is preliminary data.</text>
</comment>
<dbReference type="InterPro" id="IPR019775">
    <property type="entry name" value="WD40_repeat_CS"/>
</dbReference>
<feature type="repeat" description="WD" evidence="3">
    <location>
        <begin position="88"/>
        <end position="121"/>
    </location>
</feature>
<dbReference type="InterPro" id="IPR036322">
    <property type="entry name" value="WD40_repeat_dom_sf"/>
</dbReference>
<organism evidence="4 5">
    <name type="scientific">Colocasia esculenta</name>
    <name type="common">Wild taro</name>
    <name type="synonym">Arum esculentum</name>
    <dbReference type="NCBI Taxonomy" id="4460"/>
    <lineage>
        <taxon>Eukaryota</taxon>
        <taxon>Viridiplantae</taxon>
        <taxon>Streptophyta</taxon>
        <taxon>Embryophyta</taxon>
        <taxon>Tracheophyta</taxon>
        <taxon>Spermatophyta</taxon>
        <taxon>Magnoliopsida</taxon>
        <taxon>Liliopsida</taxon>
        <taxon>Araceae</taxon>
        <taxon>Aroideae</taxon>
        <taxon>Colocasieae</taxon>
        <taxon>Colocasia</taxon>
    </lineage>
</organism>
<dbReference type="Proteomes" id="UP000652761">
    <property type="component" value="Unassembled WGS sequence"/>
</dbReference>
<dbReference type="Gene3D" id="2.130.10.10">
    <property type="entry name" value="YVTN repeat-like/Quinoprotein amine dehydrogenase"/>
    <property type="match status" value="1"/>
</dbReference>
<dbReference type="OrthoDB" id="10262475at2759"/>
<dbReference type="InterPro" id="IPR001680">
    <property type="entry name" value="WD40_rpt"/>
</dbReference>
<evidence type="ECO:0000256" key="2">
    <source>
        <dbReference type="ARBA" id="ARBA00022737"/>
    </source>
</evidence>
<dbReference type="InterPro" id="IPR015943">
    <property type="entry name" value="WD40/YVTN_repeat-like_dom_sf"/>
</dbReference>
<evidence type="ECO:0000313" key="5">
    <source>
        <dbReference type="Proteomes" id="UP000652761"/>
    </source>
</evidence>
<evidence type="ECO:0000256" key="3">
    <source>
        <dbReference type="PROSITE-ProRule" id="PRU00221"/>
    </source>
</evidence>
<dbReference type="SUPFAM" id="SSF50978">
    <property type="entry name" value="WD40 repeat-like"/>
    <property type="match status" value="1"/>
</dbReference>
<dbReference type="PROSITE" id="PS00678">
    <property type="entry name" value="WD_REPEATS_1"/>
    <property type="match status" value="1"/>
</dbReference>
<dbReference type="PROSITE" id="PS50082">
    <property type="entry name" value="WD_REPEATS_2"/>
    <property type="match status" value="1"/>
</dbReference>
<evidence type="ECO:0000313" key="4">
    <source>
        <dbReference type="EMBL" id="MQM23046.1"/>
    </source>
</evidence>
<name>A0A843XUT9_COLES</name>
<proteinExistence type="predicted"/>